<feature type="region of interest" description="Disordered" evidence="1">
    <location>
        <begin position="116"/>
        <end position="145"/>
    </location>
</feature>
<gene>
    <name evidence="2" type="ORF">AAFF_G00157940</name>
</gene>
<protein>
    <submittedName>
        <fullName evidence="2">Uncharacterized protein</fullName>
    </submittedName>
</protein>
<comment type="caution">
    <text evidence="2">The sequence shown here is derived from an EMBL/GenBank/DDBJ whole genome shotgun (WGS) entry which is preliminary data.</text>
</comment>
<accession>A0AAD7W8F4</accession>
<dbReference type="EMBL" id="JAINUG010000213">
    <property type="protein sequence ID" value="KAJ8387298.1"/>
    <property type="molecule type" value="Genomic_DNA"/>
</dbReference>
<feature type="compositionally biased region" description="Basic and acidic residues" evidence="1">
    <location>
        <begin position="116"/>
        <end position="130"/>
    </location>
</feature>
<organism evidence="2 3">
    <name type="scientific">Aldrovandia affinis</name>
    <dbReference type="NCBI Taxonomy" id="143900"/>
    <lineage>
        <taxon>Eukaryota</taxon>
        <taxon>Metazoa</taxon>
        <taxon>Chordata</taxon>
        <taxon>Craniata</taxon>
        <taxon>Vertebrata</taxon>
        <taxon>Euteleostomi</taxon>
        <taxon>Actinopterygii</taxon>
        <taxon>Neopterygii</taxon>
        <taxon>Teleostei</taxon>
        <taxon>Notacanthiformes</taxon>
        <taxon>Halosauridae</taxon>
        <taxon>Aldrovandia</taxon>
    </lineage>
</organism>
<feature type="compositionally biased region" description="Low complexity" evidence="1">
    <location>
        <begin position="132"/>
        <end position="145"/>
    </location>
</feature>
<evidence type="ECO:0000256" key="1">
    <source>
        <dbReference type="SAM" id="MobiDB-lite"/>
    </source>
</evidence>
<dbReference type="Proteomes" id="UP001221898">
    <property type="component" value="Unassembled WGS sequence"/>
</dbReference>
<evidence type="ECO:0000313" key="3">
    <source>
        <dbReference type="Proteomes" id="UP001221898"/>
    </source>
</evidence>
<keyword evidence="3" id="KW-1185">Reference proteome</keyword>
<dbReference type="AlphaFoldDB" id="A0AAD7W8F4"/>
<name>A0AAD7W8F4_9TELE</name>
<proteinExistence type="predicted"/>
<sequence length="145" mass="15763">MAIESALLKFQSKDELLAWQYRRAHGLTSRACIGMAILLLDSAMQYKRRESCSSPLPPSYGRTSCVLCLGKEHAQLTLSMTATCDACYALDITALYPSHALFGGCGTWGNYPPHIADTHSNRRGEEDVAHHSSNPPSSLPLAQGP</sequence>
<evidence type="ECO:0000313" key="2">
    <source>
        <dbReference type="EMBL" id="KAJ8387298.1"/>
    </source>
</evidence>
<reference evidence="2" key="1">
    <citation type="journal article" date="2023" name="Science">
        <title>Genome structures resolve the early diversification of teleost fishes.</title>
        <authorList>
            <person name="Parey E."/>
            <person name="Louis A."/>
            <person name="Montfort J."/>
            <person name="Bouchez O."/>
            <person name="Roques C."/>
            <person name="Iampietro C."/>
            <person name="Lluch J."/>
            <person name="Castinel A."/>
            <person name="Donnadieu C."/>
            <person name="Desvignes T."/>
            <person name="Floi Bucao C."/>
            <person name="Jouanno E."/>
            <person name="Wen M."/>
            <person name="Mejri S."/>
            <person name="Dirks R."/>
            <person name="Jansen H."/>
            <person name="Henkel C."/>
            <person name="Chen W.J."/>
            <person name="Zahm M."/>
            <person name="Cabau C."/>
            <person name="Klopp C."/>
            <person name="Thompson A.W."/>
            <person name="Robinson-Rechavi M."/>
            <person name="Braasch I."/>
            <person name="Lecointre G."/>
            <person name="Bobe J."/>
            <person name="Postlethwait J.H."/>
            <person name="Berthelot C."/>
            <person name="Roest Crollius H."/>
            <person name="Guiguen Y."/>
        </authorList>
    </citation>
    <scope>NUCLEOTIDE SEQUENCE</scope>
    <source>
        <strain evidence="2">NC1722</strain>
    </source>
</reference>